<name>A0A6J5L7E2_9CAUD</name>
<proteinExistence type="predicted"/>
<dbReference type="EMBL" id="LR796293">
    <property type="protein sequence ID" value="CAB4134777.1"/>
    <property type="molecule type" value="Genomic_DNA"/>
</dbReference>
<evidence type="ECO:0000313" key="2">
    <source>
        <dbReference type="EMBL" id="CAB4134777.1"/>
    </source>
</evidence>
<gene>
    <name evidence="1" type="ORF">UFOVP121_8</name>
    <name evidence="2" type="ORF">UFOVP277_13</name>
</gene>
<sequence>MTTPSDAELLNRVNQFIEAGDPAYPVKVYDLVYQLACALVRKHEDEAETPEVRHTRLAIDELTDRLSDAISENIELSVQLRAHDESVVIDNKTAAKKFMSTVLSDLFPQTNPFNKEAK</sequence>
<evidence type="ECO:0000313" key="1">
    <source>
        <dbReference type="EMBL" id="CAB4130508.1"/>
    </source>
</evidence>
<dbReference type="EMBL" id="LR796243">
    <property type="protein sequence ID" value="CAB4130508.1"/>
    <property type="molecule type" value="Genomic_DNA"/>
</dbReference>
<reference evidence="1" key="1">
    <citation type="submission" date="2020-04" db="EMBL/GenBank/DDBJ databases">
        <authorList>
            <person name="Chiriac C."/>
            <person name="Salcher M."/>
            <person name="Ghai R."/>
            <person name="Kavagutti S V."/>
        </authorList>
    </citation>
    <scope>NUCLEOTIDE SEQUENCE</scope>
</reference>
<protein>
    <submittedName>
        <fullName evidence="1">Uncharacterized protein</fullName>
    </submittedName>
</protein>
<accession>A0A6J5L7E2</accession>
<organism evidence="1">
    <name type="scientific">uncultured Caudovirales phage</name>
    <dbReference type="NCBI Taxonomy" id="2100421"/>
    <lineage>
        <taxon>Viruses</taxon>
        <taxon>Duplodnaviria</taxon>
        <taxon>Heunggongvirae</taxon>
        <taxon>Uroviricota</taxon>
        <taxon>Caudoviricetes</taxon>
        <taxon>Peduoviridae</taxon>
        <taxon>Maltschvirus</taxon>
        <taxon>Maltschvirus maltsch</taxon>
    </lineage>
</organism>